<evidence type="ECO:0000256" key="6">
    <source>
        <dbReference type="ARBA" id="ARBA00023002"/>
    </source>
</evidence>
<dbReference type="GO" id="GO:0071949">
    <property type="term" value="F:FAD binding"/>
    <property type="evidence" value="ECO:0007669"/>
    <property type="project" value="InterPro"/>
</dbReference>
<sequence>MPQPSITIIGAGISGLTAGRVLLKRGIRATIYDKHPPPPSHRNAYGITLYRWAYQHLLPLLEVDEFTFHDKLSTDISRPIHSKTTATQEQASVRAQRARLEYLLREDLDIRWNHKLENIKPTPTGISLIFATPDTTHTTTDILIAADGVHSTVRTALLPNSIPHILPFAVINGKHQVPSSTFGSVFRPAFENAGSSIIETRPSGASNIHLQIALNEIHDDGTASLSWTYSRPAYTDKTDPLHRADRSPDAAREIPEAFFEELGQLRLSGNVEPAFADVFATEKARQDRLLHWLMRSVRVPPASELRRWGEQGILMVGDAVHAQPILGGEAANAGIVDGVEVGEWVGESREELADFYNEERLKRWENGVEGSEKKLDEMHGMWRSTL</sequence>
<evidence type="ECO:0000256" key="5">
    <source>
        <dbReference type="ARBA" id="ARBA00022827"/>
    </source>
</evidence>
<comment type="cofactor">
    <cofactor evidence="1">
        <name>FAD</name>
        <dbReference type="ChEBI" id="CHEBI:57692"/>
    </cofactor>
</comment>
<protein>
    <submittedName>
        <fullName evidence="9">FAD/NAD(P)-binding domain-containing protein</fullName>
    </submittedName>
</protein>
<keyword evidence="10" id="KW-1185">Reference proteome</keyword>
<reference evidence="9" key="1">
    <citation type="journal article" date="2020" name="Stud. Mycol.">
        <title>101 Dothideomycetes genomes: a test case for predicting lifestyles and emergence of pathogens.</title>
        <authorList>
            <person name="Haridas S."/>
            <person name="Albert R."/>
            <person name="Binder M."/>
            <person name="Bloem J."/>
            <person name="Labutti K."/>
            <person name="Salamov A."/>
            <person name="Andreopoulos B."/>
            <person name="Baker S."/>
            <person name="Barry K."/>
            <person name="Bills G."/>
            <person name="Bluhm B."/>
            <person name="Cannon C."/>
            <person name="Castanera R."/>
            <person name="Culley D."/>
            <person name="Daum C."/>
            <person name="Ezra D."/>
            <person name="Gonzalez J."/>
            <person name="Henrissat B."/>
            <person name="Kuo A."/>
            <person name="Liang C."/>
            <person name="Lipzen A."/>
            <person name="Lutzoni F."/>
            <person name="Magnuson J."/>
            <person name="Mondo S."/>
            <person name="Nolan M."/>
            <person name="Ohm R."/>
            <person name="Pangilinan J."/>
            <person name="Park H.-J."/>
            <person name="Ramirez L."/>
            <person name="Alfaro M."/>
            <person name="Sun H."/>
            <person name="Tritt A."/>
            <person name="Yoshinaga Y."/>
            <person name="Zwiers L.-H."/>
            <person name="Turgeon B."/>
            <person name="Goodwin S."/>
            <person name="Spatafora J."/>
            <person name="Crous P."/>
            <person name="Grigoriev I."/>
        </authorList>
    </citation>
    <scope>NUCLEOTIDE SEQUENCE</scope>
    <source>
        <strain evidence="9">Tuck. ex Michener</strain>
    </source>
</reference>
<dbReference type="Pfam" id="PF01494">
    <property type="entry name" value="FAD_binding_3"/>
    <property type="match status" value="1"/>
</dbReference>
<dbReference type="GO" id="GO:0004497">
    <property type="term" value="F:monooxygenase activity"/>
    <property type="evidence" value="ECO:0007669"/>
    <property type="project" value="UniProtKB-KW"/>
</dbReference>
<gene>
    <name evidence="9" type="ORF">EV356DRAFT_155958</name>
</gene>
<proteinExistence type="inferred from homology"/>
<dbReference type="Gene3D" id="3.50.50.60">
    <property type="entry name" value="FAD/NAD(P)-binding domain"/>
    <property type="match status" value="1"/>
</dbReference>
<evidence type="ECO:0000256" key="3">
    <source>
        <dbReference type="ARBA" id="ARBA00007992"/>
    </source>
</evidence>
<comment type="pathway">
    <text evidence="2">Secondary metabolite biosynthesis.</text>
</comment>
<evidence type="ECO:0000259" key="8">
    <source>
        <dbReference type="Pfam" id="PF01494"/>
    </source>
</evidence>
<dbReference type="InterPro" id="IPR002938">
    <property type="entry name" value="FAD-bd"/>
</dbReference>
<evidence type="ECO:0000313" key="10">
    <source>
        <dbReference type="Proteomes" id="UP000800092"/>
    </source>
</evidence>
<dbReference type="EMBL" id="ML991798">
    <property type="protein sequence ID" value="KAF2234539.1"/>
    <property type="molecule type" value="Genomic_DNA"/>
</dbReference>
<dbReference type="Proteomes" id="UP000800092">
    <property type="component" value="Unassembled WGS sequence"/>
</dbReference>
<keyword evidence="6" id="KW-0560">Oxidoreductase</keyword>
<dbReference type="PANTHER" id="PTHR47178">
    <property type="entry name" value="MONOOXYGENASE, FAD-BINDING"/>
    <property type="match status" value="1"/>
</dbReference>
<dbReference type="SUPFAM" id="SSF51905">
    <property type="entry name" value="FAD/NAD(P)-binding domain"/>
    <property type="match status" value="1"/>
</dbReference>
<keyword evidence="7" id="KW-0503">Monooxygenase</keyword>
<evidence type="ECO:0000256" key="7">
    <source>
        <dbReference type="ARBA" id="ARBA00023033"/>
    </source>
</evidence>
<dbReference type="PANTHER" id="PTHR47178:SF4">
    <property type="entry name" value="FAD-DEPENDENT MONOOXYGENASE APTC"/>
    <property type="match status" value="1"/>
</dbReference>
<evidence type="ECO:0000313" key="9">
    <source>
        <dbReference type="EMBL" id="KAF2234539.1"/>
    </source>
</evidence>
<evidence type="ECO:0000256" key="1">
    <source>
        <dbReference type="ARBA" id="ARBA00001974"/>
    </source>
</evidence>
<evidence type="ECO:0000256" key="2">
    <source>
        <dbReference type="ARBA" id="ARBA00005179"/>
    </source>
</evidence>
<dbReference type="AlphaFoldDB" id="A0A6A6H9H8"/>
<feature type="domain" description="FAD-binding" evidence="8">
    <location>
        <begin position="305"/>
        <end position="366"/>
    </location>
</feature>
<evidence type="ECO:0000256" key="4">
    <source>
        <dbReference type="ARBA" id="ARBA00022630"/>
    </source>
</evidence>
<name>A0A6A6H9H8_VIRVR</name>
<dbReference type="Pfam" id="PF13450">
    <property type="entry name" value="NAD_binding_8"/>
    <property type="match status" value="1"/>
</dbReference>
<accession>A0A6A6H9H8</accession>
<keyword evidence="5" id="KW-0274">FAD</keyword>
<organism evidence="9 10">
    <name type="scientific">Viridothelium virens</name>
    <name type="common">Speckled blister lichen</name>
    <name type="synonym">Trypethelium virens</name>
    <dbReference type="NCBI Taxonomy" id="1048519"/>
    <lineage>
        <taxon>Eukaryota</taxon>
        <taxon>Fungi</taxon>
        <taxon>Dikarya</taxon>
        <taxon>Ascomycota</taxon>
        <taxon>Pezizomycotina</taxon>
        <taxon>Dothideomycetes</taxon>
        <taxon>Dothideomycetes incertae sedis</taxon>
        <taxon>Trypetheliales</taxon>
        <taxon>Trypetheliaceae</taxon>
        <taxon>Viridothelium</taxon>
    </lineage>
</organism>
<dbReference type="InterPro" id="IPR036188">
    <property type="entry name" value="FAD/NAD-bd_sf"/>
</dbReference>
<keyword evidence="4" id="KW-0285">Flavoprotein</keyword>
<dbReference type="OrthoDB" id="47494at2759"/>
<comment type="similarity">
    <text evidence="3">Belongs to the paxM FAD-dependent monooxygenase family.</text>
</comment>
<dbReference type="PRINTS" id="PR00420">
    <property type="entry name" value="RNGMNOXGNASE"/>
</dbReference>